<dbReference type="Proteomes" id="UP000636709">
    <property type="component" value="Unassembled WGS sequence"/>
</dbReference>
<evidence type="ECO:0000313" key="1">
    <source>
        <dbReference type="EMBL" id="KAF8653524.1"/>
    </source>
</evidence>
<organism evidence="1 2">
    <name type="scientific">Digitaria exilis</name>
    <dbReference type="NCBI Taxonomy" id="1010633"/>
    <lineage>
        <taxon>Eukaryota</taxon>
        <taxon>Viridiplantae</taxon>
        <taxon>Streptophyta</taxon>
        <taxon>Embryophyta</taxon>
        <taxon>Tracheophyta</taxon>
        <taxon>Spermatophyta</taxon>
        <taxon>Magnoliopsida</taxon>
        <taxon>Liliopsida</taxon>
        <taxon>Poales</taxon>
        <taxon>Poaceae</taxon>
        <taxon>PACMAD clade</taxon>
        <taxon>Panicoideae</taxon>
        <taxon>Panicodae</taxon>
        <taxon>Paniceae</taxon>
        <taxon>Anthephorinae</taxon>
        <taxon>Digitaria</taxon>
    </lineage>
</organism>
<name>A0A835AG13_9POAL</name>
<dbReference type="EMBL" id="JACEFO010002623">
    <property type="protein sequence ID" value="KAF8653524.1"/>
    <property type="molecule type" value="Genomic_DNA"/>
</dbReference>
<reference evidence="1" key="1">
    <citation type="submission" date="2020-07" db="EMBL/GenBank/DDBJ databases">
        <title>Genome sequence and genetic diversity analysis of an under-domesticated orphan crop, white fonio (Digitaria exilis).</title>
        <authorList>
            <person name="Bennetzen J.L."/>
            <person name="Chen S."/>
            <person name="Ma X."/>
            <person name="Wang X."/>
            <person name="Yssel A.E.J."/>
            <person name="Chaluvadi S.R."/>
            <person name="Johnson M."/>
            <person name="Gangashetty P."/>
            <person name="Hamidou F."/>
            <person name="Sanogo M.D."/>
            <person name="Zwaenepoel A."/>
            <person name="Wallace J."/>
            <person name="Van De Peer Y."/>
            <person name="Van Deynze A."/>
        </authorList>
    </citation>
    <scope>NUCLEOTIDE SEQUENCE</scope>
    <source>
        <tissue evidence="1">Leaves</tissue>
    </source>
</reference>
<sequence>MAGASKLQDLLARSLLPVY</sequence>
<protein>
    <submittedName>
        <fullName evidence="1">Uncharacterized protein</fullName>
    </submittedName>
</protein>
<comment type="caution">
    <text evidence="1">The sequence shown here is derived from an EMBL/GenBank/DDBJ whole genome shotgun (WGS) entry which is preliminary data.</text>
</comment>
<gene>
    <name evidence="1" type="ORF">HU200_062275</name>
</gene>
<dbReference type="AlphaFoldDB" id="A0A835AG13"/>
<keyword evidence="2" id="KW-1185">Reference proteome</keyword>
<evidence type="ECO:0000313" key="2">
    <source>
        <dbReference type="Proteomes" id="UP000636709"/>
    </source>
</evidence>
<proteinExistence type="predicted"/>
<accession>A0A835AG13</accession>